<dbReference type="InterPro" id="IPR000835">
    <property type="entry name" value="HTH_MarR-typ"/>
</dbReference>
<evidence type="ECO:0000256" key="3">
    <source>
        <dbReference type="ARBA" id="ARBA00023163"/>
    </source>
</evidence>
<evidence type="ECO:0000313" key="6">
    <source>
        <dbReference type="EMBL" id="MBH0781312.1"/>
    </source>
</evidence>
<evidence type="ECO:0000256" key="2">
    <source>
        <dbReference type="ARBA" id="ARBA00023125"/>
    </source>
</evidence>
<evidence type="ECO:0000256" key="4">
    <source>
        <dbReference type="SAM" id="MobiDB-lite"/>
    </source>
</evidence>
<sequence>MEAEDRSIDTIAVQLTRLQRIRERTAAHIRTKDGVDPAAFVVLFRLVQEGPMRSGALAEAVHSDASTVSRQVAMLVERDLVERTADPTDGRASVLAVTDLGREVAERIRRRRHENLARVMASWTPRQRATFADLLRRFTDDFDSARPDMVALLRDDSRSAPANQGRSAPQNQGRSAPRDQYAKTSETENDS</sequence>
<organism evidence="6 7">
    <name type="scientific">Nocardia bovistercoris</name>
    <dbReference type="NCBI Taxonomy" id="2785916"/>
    <lineage>
        <taxon>Bacteria</taxon>
        <taxon>Bacillati</taxon>
        <taxon>Actinomycetota</taxon>
        <taxon>Actinomycetes</taxon>
        <taxon>Mycobacteriales</taxon>
        <taxon>Nocardiaceae</taxon>
        <taxon>Nocardia</taxon>
    </lineage>
</organism>
<evidence type="ECO:0000256" key="1">
    <source>
        <dbReference type="ARBA" id="ARBA00023015"/>
    </source>
</evidence>
<dbReference type="AlphaFoldDB" id="A0A931N717"/>
<dbReference type="Gene3D" id="1.10.10.10">
    <property type="entry name" value="Winged helix-like DNA-binding domain superfamily/Winged helix DNA-binding domain"/>
    <property type="match status" value="1"/>
</dbReference>
<comment type="caution">
    <text evidence="6">The sequence shown here is derived from an EMBL/GenBank/DDBJ whole genome shotgun (WGS) entry which is preliminary data.</text>
</comment>
<reference evidence="6" key="1">
    <citation type="submission" date="2020-11" db="EMBL/GenBank/DDBJ databases">
        <title>Nocardia NEAU-351.nov., a novel actinomycete isolated from the cow dung.</title>
        <authorList>
            <person name="Zhang X."/>
        </authorList>
    </citation>
    <scope>NUCLEOTIDE SEQUENCE</scope>
    <source>
        <strain evidence="6">NEAU-351</strain>
    </source>
</reference>
<feature type="region of interest" description="Disordered" evidence="4">
    <location>
        <begin position="152"/>
        <end position="191"/>
    </location>
</feature>
<keyword evidence="2" id="KW-0238">DNA-binding</keyword>
<dbReference type="Proteomes" id="UP000655751">
    <property type="component" value="Unassembled WGS sequence"/>
</dbReference>
<dbReference type="SUPFAM" id="SSF46785">
    <property type="entry name" value="Winged helix' DNA-binding domain"/>
    <property type="match status" value="1"/>
</dbReference>
<dbReference type="InterPro" id="IPR036390">
    <property type="entry name" value="WH_DNA-bd_sf"/>
</dbReference>
<gene>
    <name evidence="6" type="ORF">IT779_34075</name>
</gene>
<evidence type="ECO:0000259" key="5">
    <source>
        <dbReference type="PROSITE" id="PS50995"/>
    </source>
</evidence>
<name>A0A931N717_9NOCA</name>
<dbReference type="InterPro" id="IPR039422">
    <property type="entry name" value="MarR/SlyA-like"/>
</dbReference>
<dbReference type="RefSeq" id="WP_196153593.1">
    <property type="nucleotide sequence ID" value="NZ_JADMLG010000023.1"/>
</dbReference>
<dbReference type="Pfam" id="PF01047">
    <property type="entry name" value="MarR"/>
    <property type="match status" value="1"/>
</dbReference>
<dbReference type="PANTHER" id="PTHR33164:SF57">
    <property type="entry name" value="MARR-FAMILY TRANSCRIPTIONAL REGULATOR"/>
    <property type="match status" value="1"/>
</dbReference>
<keyword evidence="7" id="KW-1185">Reference proteome</keyword>
<keyword evidence="3" id="KW-0804">Transcription</keyword>
<proteinExistence type="predicted"/>
<feature type="domain" description="HTH marR-type" evidence="5">
    <location>
        <begin position="1"/>
        <end position="140"/>
    </location>
</feature>
<dbReference type="EMBL" id="JADMLG010000023">
    <property type="protein sequence ID" value="MBH0781312.1"/>
    <property type="molecule type" value="Genomic_DNA"/>
</dbReference>
<accession>A0A931N717</accession>
<dbReference type="PROSITE" id="PS50995">
    <property type="entry name" value="HTH_MARR_2"/>
    <property type="match status" value="1"/>
</dbReference>
<dbReference type="GO" id="GO:0006950">
    <property type="term" value="P:response to stress"/>
    <property type="evidence" value="ECO:0007669"/>
    <property type="project" value="TreeGrafter"/>
</dbReference>
<feature type="compositionally biased region" description="Polar residues" evidence="4">
    <location>
        <begin position="160"/>
        <end position="174"/>
    </location>
</feature>
<dbReference type="GO" id="GO:0003700">
    <property type="term" value="F:DNA-binding transcription factor activity"/>
    <property type="evidence" value="ECO:0007669"/>
    <property type="project" value="InterPro"/>
</dbReference>
<dbReference type="SMART" id="SM00347">
    <property type="entry name" value="HTH_MARR"/>
    <property type="match status" value="1"/>
</dbReference>
<protein>
    <submittedName>
        <fullName evidence="6">MarR family transcriptional regulator</fullName>
    </submittedName>
</protein>
<dbReference type="InterPro" id="IPR036388">
    <property type="entry name" value="WH-like_DNA-bd_sf"/>
</dbReference>
<dbReference type="PANTHER" id="PTHR33164">
    <property type="entry name" value="TRANSCRIPTIONAL REGULATOR, MARR FAMILY"/>
    <property type="match status" value="1"/>
</dbReference>
<dbReference type="GO" id="GO:0003677">
    <property type="term" value="F:DNA binding"/>
    <property type="evidence" value="ECO:0007669"/>
    <property type="project" value="UniProtKB-KW"/>
</dbReference>
<dbReference type="InterPro" id="IPR023187">
    <property type="entry name" value="Tscrpt_reg_MarR-type_CS"/>
</dbReference>
<dbReference type="PROSITE" id="PS01117">
    <property type="entry name" value="HTH_MARR_1"/>
    <property type="match status" value="1"/>
</dbReference>
<keyword evidence="1" id="KW-0805">Transcription regulation</keyword>
<evidence type="ECO:0000313" key="7">
    <source>
        <dbReference type="Proteomes" id="UP000655751"/>
    </source>
</evidence>